<name>A0A5C6FBC1_9BACT</name>
<keyword evidence="3" id="KW-0378">Hydrolase</keyword>
<dbReference type="Pfam" id="PF13690">
    <property type="entry name" value="CheX"/>
    <property type="match status" value="1"/>
</dbReference>
<dbReference type="Gene3D" id="3.40.1550.10">
    <property type="entry name" value="CheC-like"/>
    <property type="match status" value="1"/>
</dbReference>
<comment type="caution">
    <text evidence="3">The sequence shown here is derived from an EMBL/GenBank/DDBJ whole genome shotgun (WGS) entry which is preliminary data.</text>
</comment>
<evidence type="ECO:0000313" key="3">
    <source>
        <dbReference type="EMBL" id="TWU58735.1"/>
    </source>
</evidence>
<evidence type="ECO:0000259" key="2">
    <source>
        <dbReference type="Pfam" id="PF13690"/>
    </source>
</evidence>
<dbReference type="CDD" id="cd17906">
    <property type="entry name" value="CheX"/>
    <property type="match status" value="1"/>
</dbReference>
<keyword evidence="1" id="KW-0145">Chemotaxis</keyword>
<evidence type="ECO:0000313" key="4">
    <source>
        <dbReference type="Proteomes" id="UP000318288"/>
    </source>
</evidence>
<organism evidence="3 4">
    <name type="scientific">Rubripirellula tenax</name>
    <dbReference type="NCBI Taxonomy" id="2528015"/>
    <lineage>
        <taxon>Bacteria</taxon>
        <taxon>Pseudomonadati</taxon>
        <taxon>Planctomycetota</taxon>
        <taxon>Planctomycetia</taxon>
        <taxon>Pirellulales</taxon>
        <taxon>Pirellulaceae</taxon>
        <taxon>Rubripirellula</taxon>
    </lineage>
</organism>
<proteinExistence type="predicted"/>
<dbReference type="InterPro" id="IPR028976">
    <property type="entry name" value="CheC-like_sf"/>
</dbReference>
<feature type="domain" description="Chemotaxis phosphatase CheX-like" evidence="2">
    <location>
        <begin position="41"/>
        <end position="136"/>
    </location>
</feature>
<dbReference type="EMBL" id="SJPW01000002">
    <property type="protein sequence ID" value="TWU58735.1"/>
    <property type="molecule type" value="Genomic_DNA"/>
</dbReference>
<accession>A0A5C6FBC1</accession>
<dbReference type="OrthoDB" id="9790435at2"/>
<evidence type="ECO:0000256" key="1">
    <source>
        <dbReference type="ARBA" id="ARBA00022500"/>
    </source>
</evidence>
<dbReference type="PANTHER" id="PTHR39452">
    <property type="entry name" value="CHEY-P PHOSPHATASE CHEX"/>
    <property type="match status" value="1"/>
</dbReference>
<dbReference type="InterPro" id="IPR038756">
    <property type="entry name" value="CheX-like"/>
</dbReference>
<sequence length="158" mass="16871">MKLEVIKAFQESTFDVFKTMLNVEVTSDDAVPSNQQIFCSVSGTIGLTGSIAGDVIVCLDESLAMHVTGAMLGQAYTEIDDDVIDAVGELTNMIAGSAKGRLEQYDLSLALPTVILGAGHRIGFRQGIMPMKIPFTCEWGTFSIKLGLVEAKTPQPIG</sequence>
<reference evidence="3 4" key="1">
    <citation type="submission" date="2019-02" db="EMBL/GenBank/DDBJ databases">
        <title>Deep-cultivation of Planctomycetes and their phenomic and genomic characterization uncovers novel biology.</title>
        <authorList>
            <person name="Wiegand S."/>
            <person name="Jogler M."/>
            <person name="Boedeker C."/>
            <person name="Pinto D."/>
            <person name="Vollmers J."/>
            <person name="Rivas-Marin E."/>
            <person name="Kohn T."/>
            <person name="Peeters S.H."/>
            <person name="Heuer A."/>
            <person name="Rast P."/>
            <person name="Oberbeckmann S."/>
            <person name="Bunk B."/>
            <person name="Jeske O."/>
            <person name="Meyerdierks A."/>
            <person name="Storesund J.E."/>
            <person name="Kallscheuer N."/>
            <person name="Luecker S."/>
            <person name="Lage O.M."/>
            <person name="Pohl T."/>
            <person name="Merkel B.J."/>
            <person name="Hornburger P."/>
            <person name="Mueller R.-W."/>
            <person name="Bruemmer F."/>
            <person name="Labrenz M."/>
            <person name="Spormann A.M."/>
            <person name="Op Den Camp H."/>
            <person name="Overmann J."/>
            <person name="Amann R."/>
            <person name="Jetten M.S.M."/>
            <person name="Mascher T."/>
            <person name="Medema M.H."/>
            <person name="Devos D.P."/>
            <person name="Kaster A.-K."/>
            <person name="Ovreas L."/>
            <person name="Rohde M."/>
            <person name="Galperin M.Y."/>
            <person name="Jogler C."/>
        </authorList>
    </citation>
    <scope>NUCLEOTIDE SEQUENCE [LARGE SCALE GENOMIC DNA]</scope>
    <source>
        <strain evidence="3 4">Poly51</strain>
    </source>
</reference>
<dbReference type="GO" id="GO:0006935">
    <property type="term" value="P:chemotaxis"/>
    <property type="evidence" value="ECO:0007669"/>
    <property type="project" value="UniProtKB-KW"/>
</dbReference>
<gene>
    <name evidence="3" type="primary">cheX</name>
    <name evidence="3" type="ORF">Poly51_15150</name>
</gene>
<dbReference type="Proteomes" id="UP000318288">
    <property type="component" value="Unassembled WGS sequence"/>
</dbReference>
<dbReference type="InterPro" id="IPR028051">
    <property type="entry name" value="CheX-like_dom"/>
</dbReference>
<keyword evidence="4" id="KW-1185">Reference proteome</keyword>
<dbReference type="PANTHER" id="PTHR39452:SF1">
    <property type="entry name" value="CHEY-P PHOSPHATASE CHEX"/>
    <property type="match status" value="1"/>
</dbReference>
<dbReference type="GO" id="GO:0016787">
    <property type="term" value="F:hydrolase activity"/>
    <property type="evidence" value="ECO:0007669"/>
    <property type="project" value="UniProtKB-KW"/>
</dbReference>
<protein>
    <submittedName>
        <fullName evidence="3">CheY-P phosphatase CheX</fullName>
        <ecNumber evidence="3">3.-.-.-</ecNumber>
    </submittedName>
</protein>
<dbReference type="AlphaFoldDB" id="A0A5C6FBC1"/>
<dbReference type="SUPFAM" id="SSF103039">
    <property type="entry name" value="CheC-like"/>
    <property type="match status" value="1"/>
</dbReference>
<dbReference type="EC" id="3.-.-.-" evidence="3"/>